<comment type="similarity">
    <text evidence="1">Belongs to the glutathione peroxidase family.</text>
</comment>
<reference evidence="4" key="1">
    <citation type="journal article" date="2012" name="Nature">
        <title>The oyster genome reveals stress adaptation and complexity of shell formation.</title>
        <authorList>
            <person name="Zhang G."/>
            <person name="Fang X."/>
            <person name="Guo X."/>
            <person name="Li L."/>
            <person name="Luo R."/>
            <person name="Xu F."/>
            <person name="Yang P."/>
            <person name="Zhang L."/>
            <person name="Wang X."/>
            <person name="Qi H."/>
            <person name="Xiong Z."/>
            <person name="Que H."/>
            <person name="Xie Y."/>
            <person name="Holland P.W."/>
            <person name="Paps J."/>
            <person name="Zhu Y."/>
            <person name="Wu F."/>
            <person name="Chen Y."/>
            <person name="Wang J."/>
            <person name="Peng C."/>
            <person name="Meng J."/>
            <person name="Yang L."/>
            <person name="Liu J."/>
            <person name="Wen B."/>
            <person name="Zhang N."/>
            <person name="Huang Z."/>
            <person name="Zhu Q."/>
            <person name="Feng Y."/>
            <person name="Mount A."/>
            <person name="Hedgecock D."/>
            <person name="Xu Z."/>
            <person name="Liu Y."/>
            <person name="Domazet-Loso T."/>
            <person name="Du Y."/>
            <person name="Sun X."/>
            <person name="Zhang S."/>
            <person name="Liu B."/>
            <person name="Cheng P."/>
            <person name="Jiang X."/>
            <person name="Li J."/>
            <person name="Fan D."/>
            <person name="Wang W."/>
            <person name="Fu W."/>
            <person name="Wang T."/>
            <person name="Wang B."/>
            <person name="Zhang J."/>
            <person name="Peng Z."/>
            <person name="Li Y."/>
            <person name="Li N."/>
            <person name="Wang J."/>
            <person name="Chen M."/>
            <person name="He Y."/>
            <person name="Tan F."/>
            <person name="Song X."/>
            <person name="Zheng Q."/>
            <person name="Huang R."/>
            <person name="Yang H."/>
            <person name="Du X."/>
            <person name="Chen L."/>
            <person name="Yang M."/>
            <person name="Gaffney P.M."/>
            <person name="Wang S."/>
            <person name="Luo L."/>
            <person name="She Z."/>
            <person name="Ming Y."/>
            <person name="Huang W."/>
            <person name="Zhang S."/>
            <person name="Huang B."/>
            <person name="Zhang Y."/>
            <person name="Qu T."/>
            <person name="Ni P."/>
            <person name="Miao G."/>
            <person name="Wang J."/>
            <person name="Wang Q."/>
            <person name="Steinberg C.E."/>
            <person name="Wang H."/>
            <person name="Li N."/>
            <person name="Qian L."/>
            <person name="Zhang G."/>
            <person name="Li Y."/>
            <person name="Yang H."/>
            <person name="Liu X."/>
            <person name="Wang J."/>
            <person name="Yin Y."/>
            <person name="Wang J."/>
        </authorList>
    </citation>
    <scope>NUCLEOTIDE SEQUENCE [LARGE SCALE GENOMIC DNA]</scope>
    <source>
        <strain evidence="4">05x7-T-G4-1.051#20</strain>
    </source>
</reference>
<evidence type="ECO:0000256" key="3">
    <source>
        <dbReference type="ARBA" id="ARBA00023002"/>
    </source>
</evidence>
<name>K1P8J8_MAGGI</name>
<dbReference type="InterPro" id="IPR000889">
    <property type="entry name" value="Glutathione_peroxidase"/>
</dbReference>
<evidence type="ECO:0000256" key="1">
    <source>
        <dbReference type="ARBA" id="ARBA00006926"/>
    </source>
</evidence>
<organism evidence="4">
    <name type="scientific">Magallana gigas</name>
    <name type="common">Pacific oyster</name>
    <name type="synonym">Crassostrea gigas</name>
    <dbReference type="NCBI Taxonomy" id="29159"/>
    <lineage>
        <taxon>Eukaryota</taxon>
        <taxon>Metazoa</taxon>
        <taxon>Spiralia</taxon>
        <taxon>Lophotrochozoa</taxon>
        <taxon>Mollusca</taxon>
        <taxon>Bivalvia</taxon>
        <taxon>Autobranchia</taxon>
        <taxon>Pteriomorphia</taxon>
        <taxon>Ostreida</taxon>
        <taxon>Ostreoidea</taxon>
        <taxon>Ostreidae</taxon>
        <taxon>Magallana</taxon>
    </lineage>
</organism>
<keyword evidence="2" id="KW-0575">Peroxidase</keyword>
<evidence type="ECO:0000256" key="2">
    <source>
        <dbReference type="ARBA" id="ARBA00022559"/>
    </source>
</evidence>
<dbReference type="InterPro" id="IPR036249">
    <property type="entry name" value="Thioredoxin-like_sf"/>
</dbReference>
<gene>
    <name evidence="4" type="ORF">CGI_10007024</name>
</gene>
<evidence type="ECO:0008006" key="5">
    <source>
        <dbReference type="Google" id="ProtNLM"/>
    </source>
</evidence>
<sequence>MAGACCSLAFLAFLGVICRVSGTEVVCNQPPSSAESVYSFTAPDIYQTKNVSLSKYRGKVLVITNLASF</sequence>
<proteinExistence type="inferred from homology"/>
<dbReference type="GO" id="GO:0006979">
    <property type="term" value="P:response to oxidative stress"/>
    <property type="evidence" value="ECO:0007669"/>
    <property type="project" value="InterPro"/>
</dbReference>
<dbReference type="InParanoid" id="K1P8J8"/>
<dbReference type="SUPFAM" id="SSF52833">
    <property type="entry name" value="Thioredoxin-like"/>
    <property type="match status" value="1"/>
</dbReference>
<dbReference type="EMBL" id="JH818884">
    <property type="protein sequence ID" value="EKC20037.1"/>
    <property type="molecule type" value="Genomic_DNA"/>
</dbReference>
<protein>
    <recommendedName>
        <fullName evidence="5">Glutathione peroxidase</fullName>
    </recommendedName>
</protein>
<evidence type="ECO:0000313" key="4">
    <source>
        <dbReference type="EMBL" id="EKC20037.1"/>
    </source>
</evidence>
<dbReference type="AlphaFoldDB" id="K1P8J8"/>
<dbReference type="GO" id="GO:0004601">
    <property type="term" value="F:peroxidase activity"/>
    <property type="evidence" value="ECO:0007669"/>
    <property type="project" value="UniProtKB-KW"/>
</dbReference>
<dbReference type="Gene3D" id="3.40.30.10">
    <property type="entry name" value="Glutaredoxin"/>
    <property type="match status" value="1"/>
</dbReference>
<accession>K1P8J8</accession>
<dbReference type="HOGENOM" id="CLU_2778350_0_0_1"/>
<dbReference type="PROSITE" id="PS51355">
    <property type="entry name" value="GLUTATHIONE_PEROXID_3"/>
    <property type="match status" value="1"/>
</dbReference>
<keyword evidence="3" id="KW-0560">Oxidoreductase</keyword>